<feature type="region of interest" description="Disordered" evidence="1">
    <location>
        <begin position="19"/>
        <end position="49"/>
    </location>
</feature>
<feature type="non-terminal residue" evidence="2">
    <location>
        <position position="121"/>
    </location>
</feature>
<dbReference type="Proteomes" id="UP000789396">
    <property type="component" value="Unassembled WGS sequence"/>
</dbReference>
<dbReference type="AlphaFoldDB" id="A0A9N9JV13"/>
<sequence>LLLVDNAFSYFHNQPNVNELYESNKSNSDSEKISDNELEPETSTALCQPRLIRTNQDASNSHDNCGHGHDCSCSIGRSKGHYGSGYDQPYIISNYSNVKLTNIKCEFLQPIITAHLQPMNA</sequence>
<dbReference type="EMBL" id="CAJVPZ010067793">
    <property type="protein sequence ID" value="CAG8797451.1"/>
    <property type="molecule type" value="Genomic_DNA"/>
</dbReference>
<name>A0A9N9JV13_9GLOM</name>
<feature type="non-terminal residue" evidence="2">
    <location>
        <position position="1"/>
    </location>
</feature>
<keyword evidence="3" id="KW-1185">Reference proteome</keyword>
<evidence type="ECO:0000313" key="2">
    <source>
        <dbReference type="EMBL" id="CAG8797451.1"/>
    </source>
</evidence>
<protein>
    <submittedName>
        <fullName evidence="2">6757_t:CDS:1</fullName>
    </submittedName>
</protein>
<gene>
    <name evidence="2" type="ORF">RFULGI_LOCUS17380</name>
</gene>
<evidence type="ECO:0000313" key="3">
    <source>
        <dbReference type="Proteomes" id="UP000789396"/>
    </source>
</evidence>
<organism evidence="2 3">
    <name type="scientific">Racocetra fulgida</name>
    <dbReference type="NCBI Taxonomy" id="60492"/>
    <lineage>
        <taxon>Eukaryota</taxon>
        <taxon>Fungi</taxon>
        <taxon>Fungi incertae sedis</taxon>
        <taxon>Mucoromycota</taxon>
        <taxon>Glomeromycotina</taxon>
        <taxon>Glomeromycetes</taxon>
        <taxon>Diversisporales</taxon>
        <taxon>Gigasporaceae</taxon>
        <taxon>Racocetra</taxon>
    </lineage>
</organism>
<reference evidence="2" key="1">
    <citation type="submission" date="2021-06" db="EMBL/GenBank/DDBJ databases">
        <authorList>
            <person name="Kallberg Y."/>
            <person name="Tangrot J."/>
            <person name="Rosling A."/>
        </authorList>
    </citation>
    <scope>NUCLEOTIDE SEQUENCE</scope>
    <source>
        <strain evidence="2">IN212</strain>
    </source>
</reference>
<evidence type="ECO:0000256" key="1">
    <source>
        <dbReference type="SAM" id="MobiDB-lite"/>
    </source>
</evidence>
<proteinExistence type="predicted"/>
<accession>A0A9N9JV13</accession>
<comment type="caution">
    <text evidence="2">The sequence shown here is derived from an EMBL/GenBank/DDBJ whole genome shotgun (WGS) entry which is preliminary data.</text>
</comment>